<keyword evidence="3 8" id="KW-0812">Transmembrane</keyword>
<evidence type="ECO:0000256" key="8">
    <source>
        <dbReference type="SAM" id="Phobius"/>
    </source>
</evidence>
<keyword evidence="4 8" id="KW-1133">Transmembrane helix</keyword>
<dbReference type="PANTHER" id="PTHR13002:SF1">
    <property type="entry name" value="COMPLEX I ASSEMBLY FACTOR TIMMDC1, MITOCHONDRIAL"/>
    <property type="match status" value="1"/>
</dbReference>
<evidence type="ECO:0000256" key="4">
    <source>
        <dbReference type="ARBA" id="ARBA00022989"/>
    </source>
</evidence>
<proteinExistence type="inferred from homology"/>
<evidence type="ECO:0000256" key="2">
    <source>
        <dbReference type="ARBA" id="ARBA00008444"/>
    </source>
</evidence>
<comment type="subcellular location">
    <subcellularLocation>
        <location evidence="1">Membrane</location>
        <topology evidence="1">Multi-pass membrane protein</topology>
    </subcellularLocation>
</comment>
<protein>
    <recommendedName>
        <fullName evidence="6">Complex I assembly factor TIMMDC1, mitochondrial</fullName>
    </recommendedName>
    <alternativeName>
        <fullName evidence="7">Translocase of inner mitochondrial membrane domain-containing protein 1</fullName>
    </alternativeName>
</protein>
<dbReference type="InterPro" id="IPR055299">
    <property type="entry name" value="TIMMDC1"/>
</dbReference>
<evidence type="ECO:0000313" key="9">
    <source>
        <dbReference type="EMBL" id="KAK0062432.1"/>
    </source>
</evidence>
<dbReference type="GO" id="GO:0032981">
    <property type="term" value="P:mitochondrial respiratory chain complex I assembly"/>
    <property type="evidence" value="ECO:0007669"/>
    <property type="project" value="InterPro"/>
</dbReference>
<dbReference type="AlphaFoldDB" id="A0AAD8FEW9"/>
<comment type="similarity">
    <text evidence="2">Belongs to the Tim17/Tim22/Tim23 family.</text>
</comment>
<keyword evidence="10" id="KW-1185">Reference proteome</keyword>
<comment type="caution">
    <text evidence="9">The sequence shown here is derived from an EMBL/GenBank/DDBJ whole genome shotgun (WGS) entry which is preliminary data.</text>
</comment>
<gene>
    <name evidence="9" type="ORF">Bpfe_008103</name>
</gene>
<evidence type="ECO:0000256" key="1">
    <source>
        <dbReference type="ARBA" id="ARBA00004141"/>
    </source>
</evidence>
<evidence type="ECO:0000256" key="7">
    <source>
        <dbReference type="ARBA" id="ARBA00041344"/>
    </source>
</evidence>
<organism evidence="9 10">
    <name type="scientific">Biomphalaria pfeifferi</name>
    <name type="common">Bloodfluke planorb</name>
    <name type="synonym">Freshwater snail</name>
    <dbReference type="NCBI Taxonomy" id="112525"/>
    <lineage>
        <taxon>Eukaryota</taxon>
        <taxon>Metazoa</taxon>
        <taxon>Spiralia</taxon>
        <taxon>Lophotrochozoa</taxon>
        <taxon>Mollusca</taxon>
        <taxon>Gastropoda</taxon>
        <taxon>Heterobranchia</taxon>
        <taxon>Euthyneura</taxon>
        <taxon>Panpulmonata</taxon>
        <taxon>Hygrophila</taxon>
        <taxon>Lymnaeoidea</taxon>
        <taxon>Planorbidae</taxon>
        <taxon>Biomphalaria</taxon>
    </lineage>
</organism>
<dbReference type="EMBL" id="JASAOG010000025">
    <property type="protein sequence ID" value="KAK0062432.1"/>
    <property type="molecule type" value="Genomic_DNA"/>
</dbReference>
<sequence>MEDIIKVCGANCENLLLKRRCQLGYSDMKKENKHCMSFSMLSTFINFKNNSKLKSFVLPTAFCSSQDRVENNMQLNDLPGFKANVNSSKKHVYSEVGLTTITQNETGWDRLKILYCYRYQTGFIQEDVQMMNTIIKRVVFFGAIISLVSASSRSSAKLLEKQSPELPTMKILLLERSIRRDILKETVKTTLKMAAFSCIIIHLSQAIAAYRNKSTILEYGIASSLAFAFKELDQGMRIVARAGAMGAIMGIIGGYVICSALSISGWSQEERNLPRRLKYMSLQDGQSVKLFTSEFTKEIKKQFSTKI</sequence>
<name>A0AAD8FEW9_BIOPF</name>
<evidence type="ECO:0000256" key="5">
    <source>
        <dbReference type="ARBA" id="ARBA00023136"/>
    </source>
</evidence>
<keyword evidence="5 8" id="KW-0472">Membrane</keyword>
<dbReference type="GO" id="GO:0016020">
    <property type="term" value="C:membrane"/>
    <property type="evidence" value="ECO:0007669"/>
    <property type="project" value="UniProtKB-SubCell"/>
</dbReference>
<evidence type="ECO:0000313" key="10">
    <source>
        <dbReference type="Proteomes" id="UP001233172"/>
    </source>
</evidence>
<evidence type="ECO:0000256" key="3">
    <source>
        <dbReference type="ARBA" id="ARBA00022692"/>
    </source>
</evidence>
<evidence type="ECO:0000256" key="6">
    <source>
        <dbReference type="ARBA" id="ARBA00040778"/>
    </source>
</evidence>
<dbReference type="Proteomes" id="UP001233172">
    <property type="component" value="Unassembled WGS sequence"/>
</dbReference>
<accession>A0AAD8FEW9</accession>
<feature type="transmembrane region" description="Helical" evidence="8">
    <location>
        <begin position="244"/>
        <end position="266"/>
    </location>
</feature>
<reference evidence="9" key="2">
    <citation type="submission" date="2023-04" db="EMBL/GenBank/DDBJ databases">
        <authorList>
            <person name="Bu L."/>
            <person name="Lu L."/>
            <person name="Laidemitt M.R."/>
            <person name="Zhang S.M."/>
            <person name="Mutuku M."/>
            <person name="Mkoji G."/>
            <person name="Steinauer M."/>
            <person name="Loker E.S."/>
        </authorList>
    </citation>
    <scope>NUCLEOTIDE SEQUENCE</scope>
    <source>
        <strain evidence="9">KasaAsao</strain>
        <tissue evidence="9">Whole Snail</tissue>
    </source>
</reference>
<dbReference type="GO" id="GO:0005739">
    <property type="term" value="C:mitochondrion"/>
    <property type="evidence" value="ECO:0007669"/>
    <property type="project" value="TreeGrafter"/>
</dbReference>
<reference evidence="9" key="1">
    <citation type="journal article" date="2023" name="PLoS Negl. Trop. Dis.">
        <title>A genome sequence for Biomphalaria pfeifferi, the major vector snail for the human-infecting parasite Schistosoma mansoni.</title>
        <authorList>
            <person name="Bu L."/>
            <person name="Lu L."/>
            <person name="Laidemitt M.R."/>
            <person name="Zhang S.M."/>
            <person name="Mutuku M."/>
            <person name="Mkoji G."/>
            <person name="Steinauer M."/>
            <person name="Loker E.S."/>
        </authorList>
    </citation>
    <scope>NUCLEOTIDE SEQUENCE</scope>
    <source>
        <strain evidence="9">KasaAsao</strain>
    </source>
</reference>
<dbReference type="PANTHER" id="PTHR13002">
    <property type="entry name" value="C3ORF1 PROTEIN-RELATED"/>
    <property type="match status" value="1"/>
</dbReference>